<dbReference type="InterPro" id="IPR056014">
    <property type="entry name" value="DUF7592"/>
</dbReference>
<evidence type="ECO:0000313" key="6">
    <source>
        <dbReference type="Proteomes" id="UP001152747"/>
    </source>
</evidence>
<proteinExistence type="predicted"/>
<evidence type="ECO:0000259" key="2">
    <source>
        <dbReference type="Pfam" id="PF02408"/>
    </source>
</evidence>
<evidence type="ECO:0000259" key="4">
    <source>
        <dbReference type="Pfam" id="PF24512"/>
    </source>
</evidence>
<feature type="domain" description="CUB-like" evidence="2">
    <location>
        <begin position="23"/>
        <end position="139"/>
    </location>
</feature>
<dbReference type="Pfam" id="PF02408">
    <property type="entry name" value="CUB_2"/>
    <property type="match status" value="1"/>
</dbReference>
<evidence type="ECO:0000256" key="1">
    <source>
        <dbReference type="SAM" id="SignalP"/>
    </source>
</evidence>
<dbReference type="Proteomes" id="UP001152747">
    <property type="component" value="Unassembled WGS sequence"/>
</dbReference>
<keyword evidence="6" id="KW-1185">Reference proteome</keyword>
<feature type="domain" description="DUF7592" evidence="4">
    <location>
        <begin position="160"/>
        <end position="228"/>
    </location>
</feature>
<organism evidence="5 6">
    <name type="scientific">Caenorhabditis angaria</name>
    <dbReference type="NCBI Taxonomy" id="860376"/>
    <lineage>
        <taxon>Eukaryota</taxon>
        <taxon>Metazoa</taxon>
        <taxon>Ecdysozoa</taxon>
        <taxon>Nematoda</taxon>
        <taxon>Chromadorea</taxon>
        <taxon>Rhabditida</taxon>
        <taxon>Rhabditina</taxon>
        <taxon>Rhabditomorpha</taxon>
        <taxon>Rhabditoidea</taxon>
        <taxon>Rhabditidae</taxon>
        <taxon>Peloderinae</taxon>
        <taxon>Caenorhabditis</taxon>
    </lineage>
</organism>
<evidence type="ECO:0000313" key="5">
    <source>
        <dbReference type="EMBL" id="CAI5444212.1"/>
    </source>
</evidence>
<gene>
    <name evidence="5" type="ORF">CAMP_LOCUS6849</name>
</gene>
<reference evidence="5" key="1">
    <citation type="submission" date="2022-11" db="EMBL/GenBank/DDBJ databases">
        <authorList>
            <person name="Kikuchi T."/>
        </authorList>
    </citation>
    <scope>NUCLEOTIDE SEQUENCE</scope>
    <source>
        <strain evidence="5">PS1010</strain>
    </source>
</reference>
<dbReference type="Pfam" id="PF24512">
    <property type="entry name" value="DUF7592"/>
    <property type="match status" value="1"/>
</dbReference>
<feature type="domain" description="DUF7591" evidence="3">
    <location>
        <begin position="249"/>
        <end position="346"/>
    </location>
</feature>
<evidence type="ECO:0000259" key="3">
    <source>
        <dbReference type="Pfam" id="PF24511"/>
    </source>
</evidence>
<dbReference type="OrthoDB" id="5834179at2759"/>
<dbReference type="Pfam" id="PF24511">
    <property type="entry name" value="DUF7591"/>
    <property type="match status" value="1"/>
</dbReference>
<dbReference type="AlphaFoldDB" id="A0A9P1IEE2"/>
<accession>A0A9P1IEE2</accession>
<dbReference type="PANTHER" id="PTHR47920">
    <property type="entry name" value="PROTEIN CBG13378-RELATED"/>
    <property type="match status" value="1"/>
</dbReference>
<sequence>MLLGAKSNLLLFFIFSISTADLYICNGTNTISAPANLNPTIFYPSSWNESQIVPRYQINQECRWNIEVPQGYFASLSLFSETQSNSSLQLIYSNGMIDNVQIGTAEDDPYYFLAPKFSIVLEANSLGKLAFSIRYNEMPTFNPDNHLLTLTNPEIIFDLTACVITAPTSQVSLIASSADTNLFYSYIRLFVVFDGSSPNATNLGNLYQVLTSGKQLVSSSKTLTVMNLKPKVYSSTTLGNYILVQDYSNVKQFARYRLANCLGADCYFNVDATNGTSAIVSVSKSISYLKSLNISQTSNLDVYYGSIKSSNLVNSYNSKSFGFPQELNNYITTFVLDSKTALLEVTYGNSVTTWDWNKANNNRTGYITSPNFGISSVNQTVIETISGDDFYNYTTKVINHGLVGNATLQISTFDKSGNILEDHHHNKTNPPSTNQSFVHPGKTMSIVYKTNGEMTNGFLMDFSIVKISENATGILMLWISFVVSLLFL</sequence>
<keyword evidence="1" id="KW-0732">Signal</keyword>
<feature type="signal peptide" evidence="1">
    <location>
        <begin position="1"/>
        <end position="20"/>
    </location>
</feature>
<feature type="chain" id="PRO_5040354909" description="CUB-like domain-containing protein" evidence="1">
    <location>
        <begin position="21"/>
        <end position="488"/>
    </location>
</feature>
<dbReference type="InterPro" id="IPR056013">
    <property type="entry name" value="DUF7591"/>
</dbReference>
<evidence type="ECO:0008006" key="7">
    <source>
        <dbReference type="Google" id="ProtNLM"/>
    </source>
</evidence>
<dbReference type="PANTHER" id="PTHR47920:SF1">
    <property type="entry name" value="CUB-LIKE DOMAIN-CONTAINING PROTEIN"/>
    <property type="match status" value="1"/>
</dbReference>
<name>A0A9P1IEE2_9PELO</name>
<protein>
    <recommendedName>
        <fullName evidence="7">CUB-like domain-containing protein</fullName>
    </recommendedName>
</protein>
<dbReference type="EMBL" id="CANHGI010000003">
    <property type="protein sequence ID" value="CAI5444212.1"/>
    <property type="molecule type" value="Genomic_DNA"/>
</dbReference>
<comment type="caution">
    <text evidence="5">The sequence shown here is derived from an EMBL/GenBank/DDBJ whole genome shotgun (WGS) entry which is preliminary data.</text>
</comment>
<dbReference type="InterPro" id="IPR003366">
    <property type="entry name" value="CUB-like_dom"/>
</dbReference>